<proteinExistence type="predicted"/>
<gene>
    <name evidence="1" type="ORF">MEDL_56663</name>
</gene>
<evidence type="ECO:0000313" key="1">
    <source>
        <dbReference type="EMBL" id="CAG2244612.1"/>
    </source>
</evidence>
<organism evidence="1 2">
    <name type="scientific">Mytilus edulis</name>
    <name type="common">Blue mussel</name>
    <dbReference type="NCBI Taxonomy" id="6550"/>
    <lineage>
        <taxon>Eukaryota</taxon>
        <taxon>Metazoa</taxon>
        <taxon>Spiralia</taxon>
        <taxon>Lophotrochozoa</taxon>
        <taxon>Mollusca</taxon>
        <taxon>Bivalvia</taxon>
        <taxon>Autobranchia</taxon>
        <taxon>Pteriomorphia</taxon>
        <taxon>Mytilida</taxon>
        <taxon>Mytiloidea</taxon>
        <taxon>Mytilidae</taxon>
        <taxon>Mytilinae</taxon>
        <taxon>Mytilus</taxon>
    </lineage>
</organism>
<dbReference type="AlphaFoldDB" id="A0A8S3UQK0"/>
<reference evidence="1" key="1">
    <citation type="submission" date="2021-03" db="EMBL/GenBank/DDBJ databases">
        <authorList>
            <person name="Bekaert M."/>
        </authorList>
    </citation>
    <scope>NUCLEOTIDE SEQUENCE</scope>
</reference>
<accession>A0A8S3UQK0</accession>
<comment type="caution">
    <text evidence="1">The sequence shown here is derived from an EMBL/GenBank/DDBJ whole genome shotgun (WGS) entry which is preliminary data.</text>
</comment>
<evidence type="ECO:0000313" key="2">
    <source>
        <dbReference type="Proteomes" id="UP000683360"/>
    </source>
</evidence>
<dbReference type="Proteomes" id="UP000683360">
    <property type="component" value="Unassembled WGS sequence"/>
</dbReference>
<dbReference type="EMBL" id="CAJPWZ010002742">
    <property type="protein sequence ID" value="CAG2244612.1"/>
    <property type="molecule type" value="Genomic_DNA"/>
</dbReference>
<name>A0A8S3UQK0_MYTED</name>
<protein>
    <submittedName>
        <fullName evidence="1">Uncharacterized protein</fullName>
    </submittedName>
</protein>
<keyword evidence="2" id="KW-1185">Reference proteome</keyword>
<sequence>MAKIIAAHVNDVCIIVDVTTNGIQEFYSLRRFSIFDFNGSIDENDKLTEEYRKTVNAEKSFDERKLTSTLASILSTKSPSKISLSKFSAQKDVLLSFFLKSIYYISPVTDEELQAHWTSDADEFRLNLKDMRFIEHVETTYVATLPMRAIGPLQWTKSKNMHQKEKNYQKASKKPKL</sequence>